<organism evidence="2 3">
    <name type="scientific">Trichosporon asahii var. asahii (strain ATCC 90039 / CBS 2479 / JCM 2466 / KCTC 7840 / NBRC 103889/ NCYC 2677 / UAMH 7654)</name>
    <name type="common">Yeast</name>
    <dbReference type="NCBI Taxonomy" id="1186058"/>
    <lineage>
        <taxon>Eukaryota</taxon>
        <taxon>Fungi</taxon>
        <taxon>Dikarya</taxon>
        <taxon>Basidiomycota</taxon>
        <taxon>Agaricomycotina</taxon>
        <taxon>Tremellomycetes</taxon>
        <taxon>Trichosporonales</taxon>
        <taxon>Trichosporonaceae</taxon>
        <taxon>Trichosporon</taxon>
    </lineage>
</organism>
<dbReference type="RefSeq" id="XP_014184264.1">
    <property type="nucleotide sequence ID" value="XM_014328789.1"/>
</dbReference>
<dbReference type="AlphaFoldDB" id="J8QHQ4"/>
<dbReference type="EMBL" id="ALBS01000007">
    <property type="protein sequence ID" value="EJT53168.1"/>
    <property type="molecule type" value="Genomic_DNA"/>
</dbReference>
<accession>J8QHQ4</accession>
<gene>
    <name evidence="2" type="ORF">A1Q1_07843</name>
</gene>
<proteinExistence type="predicted"/>
<comment type="caution">
    <text evidence="2">The sequence shown here is derived from an EMBL/GenBank/DDBJ whole genome shotgun (WGS) entry which is preliminary data.</text>
</comment>
<evidence type="ECO:0000313" key="3">
    <source>
        <dbReference type="Proteomes" id="UP000002748"/>
    </source>
</evidence>
<dbReference type="HOGENOM" id="CLU_1807586_0_0_1"/>
<keyword evidence="1" id="KW-0732">Signal</keyword>
<evidence type="ECO:0000256" key="1">
    <source>
        <dbReference type="SAM" id="SignalP"/>
    </source>
</evidence>
<feature type="signal peptide" evidence="1">
    <location>
        <begin position="1"/>
        <end position="17"/>
    </location>
</feature>
<protein>
    <submittedName>
        <fullName evidence="2">Uncharacterized protein</fullName>
    </submittedName>
</protein>
<name>J8QHQ4_TRIAS</name>
<dbReference type="KEGG" id="tasa:A1Q1_07843"/>
<feature type="chain" id="PRO_5003813010" evidence="1">
    <location>
        <begin position="18"/>
        <end position="143"/>
    </location>
</feature>
<dbReference type="Proteomes" id="UP000002748">
    <property type="component" value="Unassembled WGS sequence"/>
</dbReference>
<sequence>MLPRVSLFLLVASLADATLWGWPGEFTISSYMRLIAYPPGDYGETYYTCNGWHNWCDLSQCEAMEHFKWSGRFPTGYVYAQKPNAAWMDLWRLEGTNTYNIFEKNGDGTVHGQCQVDSMQPETCEYNGFTSDKAMPYLHCWQY</sequence>
<evidence type="ECO:0000313" key="2">
    <source>
        <dbReference type="EMBL" id="EJT53168.1"/>
    </source>
</evidence>
<reference evidence="2 3" key="1">
    <citation type="journal article" date="2012" name="Eukaryot. Cell">
        <title>Draft genome sequence of CBS 2479, the standard type strain of Trichosporon asahii.</title>
        <authorList>
            <person name="Yang R.Y."/>
            <person name="Li H.T."/>
            <person name="Zhu H."/>
            <person name="Zhou G.P."/>
            <person name="Wang M."/>
            <person name="Wang L."/>
        </authorList>
    </citation>
    <scope>NUCLEOTIDE SEQUENCE [LARGE SCALE GENOMIC DNA]</scope>
    <source>
        <strain evidence="3">ATCC 90039 / CBS 2479 / JCM 2466 / KCTC 7840 / NCYC 2677 / UAMH 7654</strain>
    </source>
</reference>
<dbReference type="GeneID" id="25991355"/>
<dbReference type="VEuPathDB" id="FungiDB:A1Q1_07843"/>